<dbReference type="Proteomes" id="UP000623967">
    <property type="component" value="Unassembled WGS sequence"/>
</dbReference>
<feature type="repeat" description="Cell wall-binding" evidence="3">
    <location>
        <begin position="732"/>
        <end position="751"/>
    </location>
</feature>
<evidence type="ECO:0000256" key="2">
    <source>
        <dbReference type="ARBA" id="ARBA00022737"/>
    </source>
</evidence>
<comment type="caution">
    <text evidence="7">The sequence shown here is derived from an EMBL/GenBank/DDBJ whole genome shotgun (WGS) entry which is preliminary data.</text>
</comment>
<proteinExistence type="predicted"/>
<dbReference type="PANTHER" id="PTHR11575:SF24">
    <property type="entry name" value="5'-NUCLEOTIDASE"/>
    <property type="match status" value="1"/>
</dbReference>
<dbReference type="PROSITE" id="PS51170">
    <property type="entry name" value="CW"/>
    <property type="match status" value="9"/>
</dbReference>
<dbReference type="SUPFAM" id="SSF69360">
    <property type="entry name" value="Cell wall binding repeat"/>
    <property type="match status" value="1"/>
</dbReference>
<feature type="repeat" description="Cell wall-binding" evidence="3">
    <location>
        <begin position="692"/>
        <end position="711"/>
    </location>
</feature>
<feature type="signal peptide" evidence="4">
    <location>
        <begin position="1"/>
        <end position="31"/>
    </location>
</feature>
<dbReference type="InterPro" id="IPR006179">
    <property type="entry name" value="5_nucleotidase/apyrase"/>
</dbReference>
<evidence type="ECO:0000259" key="6">
    <source>
        <dbReference type="Pfam" id="PF02872"/>
    </source>
</evidence>
<evidence type="ECO:0000259" key="5">
    <source>
        <dbReference type="Pfam" id="PF00149"/>
    </source>
</evidence>
<dbReference type="InterPro" id="IPR036907">
    <property type="entry name" value="5'-Nucleotdase_C_sf"/>
</dbReference>
<feature type="repeat" description="Cell wall-binding" evidence="3">
    <location>
        <begin position="612"/>
        <end position="631"/>
    </location>
</feature>
<reference evidence="7 8" key="1">
    <citation type="submission" date="2021-01" db="EMBL/GenBank/DDBJ databases">
        <title>Genome public.</title>
        <authorList>
            <person name="Liu C."/>
            <person name="Sun Q."/>
        </authorList>
    </citation>
    <scope>NUCLEOTIDE SEQUENCE [LARGE SCALE GENOMIC DNA]</scope>
    <source>
        <strain evidence="7 8">YIM B02564</strain>
    </source>
</reference>
<dbReference type="Pfam" id="PF19127">
    <property type="entry name" value="Choline_bind_3"/>
    <property type="match status" value="4"/>
</dbReference>
<evidence type="ECO:0000313" key="7">
    <source>
        <dbReference type="EMBL" id="MBL4951972.1"/>
    </source>
</evidence>
<dbReference type="InterPro" id="IPR004843">
    <property type="entry name" value="Calcineurin-like_PHP"/>
</dbReference>
<evidence type="ECO:0000313" key="8">
    <source>
        <dbReference type="Proteomes" id="UP000623967"/>
    </source>
</evidence>
<dbReference type="InterPro" id="IPR018337">
    <property type="entry name" value="Cell_wall/Cho-bd_repeat"/>
</dbReference>
<keyword evidence="1 4" id="KW-0732">Signal</keyword>
<feature type="repeat" description="Cell wall-binding" evidence="3">
    <location>
        <begin position="632"/>
        <end position="651"/>
    </location>
</feature>
<keyword evidence="2" id="KW-0677">Repeat</keyword>
<feature type="domain" description="Calcineurin-like phosphoesterase" evidence="5">
    <location>
        <begin position="77"/>
        <end position="287"/>
    </location>
</feature>
<evidence type="ECO:0000256" key="3">
    <source>
        <dbReference type="PROSITE-ProRule" id="PRU00591"/>
    </source>
</evidence>
<feature type="repeat" description="Cell wall-binding" evidence="3">
    <location>
        <begin position="592"/>
        <end position="611"/>
    </location>
</feature>
<dbReference type="InterPro" id="IPR008334">
    <property type="entry name" value="5'-Nucleotdase_C"/>
</dbReference>
<dbReference type="Gene3D" id="3.60.21.10">
    <property type="match status" value="1"/>
</dbReference>
<protein>
    <submittedName>
        <fullName evidence="7">5'-nucleotidase C-terminal domain-containing protein</fullName>
    </submittedName>
</protein>
<feature type="domain" description="5'-Nucleotidase C-terminal" evidence="6">
    <location>
        <begin position="364"/>
        <end position="526"/>
    </location>
</feature>
<sequence length="782" mass="86990">MKLFKKQLFILLTVATFFASYVFPHLPQASAAEATTNSATETDTTKYIFGQLSASNQAHSDNMSREILPQASKSIDIRIMHVNDTHANVEQYPKLATAVKEVRAERPDALLVDAGDVFSGTLYFNQYLGKADLWFMNQLKYDAMTFGNHEFDKDSKVLADFISEMKFPLLSANVNVTKDPALGPMFKNEIPSSPEGGKIYPAMVKTINGEKVGMFGLTTEDTTFLASPSKEIVFENAVEKAKSTVAALKQQGINKIIVLSHLGYGPDQELAKAVDGIDVIVGGHSHTKLDKPVVIDKAEPTVIVQANEYLKYLGVLDVTFDANGVVTAQDGKLLDVNTYVADAEAQAKVDEFKTPLEELKKTVIGAATIDLDGERGNVRTKETNLGNLVSDAMAQKANEVLKNDTVIAMQNGGGIRASIPKGDVTLGHIHTVMPFANLLVTLDLTGQEIWDALEHSVSKVEEGAGQFMQVSGIQFKYDPKKPAYDRVWEVKVKSASGYEPIDLKKTYSVATNAFVADGGDGYTMFKKAKDDGRIHELFIVDYEILTEYIAQNSPVAPAVEGRITAGEKPAEVKNGWVVEEGHTYYYENGKKVTGWKVIKASKYYFDKDGAMQTGWQTIAKKKYYFGKDGAMRTGWQTINKKKYYFGKDGVMQTGWVKIGKKKYYFNKDGVMQTGWAKIGKKKYYFDTDGAMRTGWQTINKKKYYFDKNGVMQTGWAKIGKKKYYFNKDGAMRTGWQTINKKKYYFDKNGVMQTGWVKIQGKMYYFNSDGVYASNKKSNGKAG</sequence>
<keyword evidence="8" id="KW-1185">Reference proteome</keyword>
<dbReference type="Pfam" id="PF00149">
    <property type="entry name" value="Metallophos"/>
    <property type="match status" value="1"/>
</dbReference>
<accession>A0ABS1TL27</accession>
<dbReference type="SUPFAM" id="SSF56300">
    <property type="entry name" value="Metallo-dependent phosphatases"/>
    <property type="match status" value="1"/>
</dbReference>
<dbReference type="Gene3D" id="2.10.270.20">
    <property type="match status" value="1"/>
</dbReference>
<feature type="chain" id="PRO_5046386202" evidence="4">
    <location>
        <begin position="32"/>
        <end position="782"/>
    </location>
</feature>
<gene>
    <name evidence="7" type="ORF">JK635_07080</name>
</gene>
<feature type="repeat" description="Cell wall-binding" evidence="3">
    <location>
        <begin position="672"/>
        <end position="691"/>
    </location>
</feature>
<feature type="repeat" description="Cell wall-binding" evidence="3">
    <location>
        <begin position="752"/>
        <end position="771"/>
    </location>
</feature>
<dbReference type="PRINTS" id="PR01607">
    <property type="entry name" value="APYRASEFAMLY"/>
</dbReference>
<dbReference type="RefSeq" id="WP_202653252.1">
    <property type="nucleotide sequence ID" value="NZ_JAESWB010000122.1"/>
</dbReference>
<dbReference type="EMBL" id="JAESWB010000122">
    <property type="protein sequence ID" value="MBL4951972.1"/>
    <property type="molecule type" value="Genomic_DNA"/>
</dbReference>
<dbReference type="PANTHER" id="PTHR11575">
    <property type="entry name" value="5'-NUCLEOTIDASE-RELATED"/>
    <property type="match status" value="1"/>
</dbReference>
<evidence type="ECO:0000256" key="1">
    <source>
        <dbReference type="ARBA" id="ARBA00022729"/>
    </source>
</evidence>
<dbReference type="InterPro" id="IPR029052">
    <property type="entry name" value="Metallo-depent_PP-like"/>
</dbReference>
<dbReference type="Pfam" id="PF01473">
    <property type="entry name" value="Choline_bind_1"/>
    <property type="match status" value="1"/>
</dbReference>
<feature type="repeat" description="Cell wall-binding" evidence="3">
    <location>
        <begin position="652"/>
        <end position="671"/>
    </location>
</feature>
<dbReference type="Gene3D" id="3.90.780.10">
    <property type="entry name" value="5'-Nucleotidase, C-terminal domain"/>
    <property type="match status" value="1"/>
</dbReference>
<evidence type="ECO:0000256" key="4">
    <source>
        <dbReference type="SAM" id="SignalP"/>
    </source>
</evidence>
<organism evidence="7 8">
    <name type="scientific">Neobacillus paridis</name>
    <dbReference type="NCBI Taxonomy" id="2803862"/>
    <lineage>
        <taxon>Bacteria</taxon>
        <taxon>Bacillati</taxon>
        <taxon>Bacillota</taxon>
        <taxon>Bacilli</taxon>
        <taxon>Bacillales</taxon>
        <taxon>Bacillaceae</taxon>
        <taxon>Neobacillus</taxon>
    </lineage>
</organism>
<feature type="repeat" description="Cell wall-binding" evidence="3">
    <location>
        <begin position="712"/>
        <end position="731"/>
    </location>
</feature>
<dbReference type="SUPFAM" id="SSF55816">
    <property type="entry name" value="5'-nucleotidase (syn. UDP-sugar hydrolase), C-terminal domain"/>
    <property type="match status" value="1"/>
</dbReference>
<dbReference type="Pfam" id="PF02872">
    <property type="entry name" value="5_nucleotid_C"/>
    <property type="match status" value="1"/>
</dbReference>
<dbReference type="Gene3D" id="2.10.270.10">
    <property type="entry name" value="Cholin Binding"/>
    <property type="match status" value="3"/>
</dbReference>
<name>A0ABS1TL27_9BACI</name>